<dbReference type="GeneID" id="90158330"/>
<dbReference type="KEGG" id="gpo:GPOL_c12700"/>
<dbReference type="AlphaFoldDB" id="H6N3G6"/>
<evidence type="ECO:0000313" key="2">
    <source>
        <dbReference type="Proteomes" id="UP000009154"/>
    </source>
</evidence>
<name>H6N3G6_GORPV</name>
<evidence type="ECO:0008006" key="3">
    <source>
        <dbReference type="Google" id="ProtNLM"/>
    </source>
</evidence>
<dbReference type="RefSeq" id="WP_014359214.1">
    <property type="nucleotide sequence ID" value="NC_016906.1"/>
</dbReference>
<dbReference type="EMBL" id="CP003119">
    <property type="protein sequence ID" value="AFA72325.1"/>
    <property type="molecule type" value="Genomic_DNA"/>
</dbReference>
<gene>
    <name evidence="1" type="ordered locus">GPOL_c12700</name>
</gene>
<keyword evidence="2" id="KW-1185">Reference proteome</keyword>
<organism evidence="1 2">
    <name type="scientific">Gordonia polyisoprenivorans (strain DSM 44266 / VH2)</name>
    <dbReference type="NCBI Taxonomy" id="1112204"/>
    <lineage>
        <taxon>Bacteria</taxon>
        <taxon>Bacillati</taxon>
        <taxon>Actinomycetota</taxon>
        <taxon>Actinomycetes</taxon>
        <taxon>Mycobacteriales</taxon>
        <taxon>Gordoniaceae</taxon>
        <taxon>Gordonia</taxon>
    </lineage>
</organism>
<proteinExistence type="predicted"/>
<evidence type="ECO:0000313" key="1">
    <source>
        <dbReference type="EMBL" id="AFA72325.1"/>
    </source>
</evidence>
<dbReference type="Proteomes" id="UP000009154">
    <property type="component" value="Chromosome"/>
</dbReference>
<sequence>MATVKIAASQATWGDKVSQYSKAIVTGVGFASATVTDIVSAVGTHIPATELAWINGAIGAATLIATYLSRNTEILKELADDTEEVVHQIDPKP</sequence>
<accession>H6N3G6</accession>
<reference evidence="1 2" key="1">
    <citation type="journal article" date="2012" name="Appl. Environ. Microbiol.">
        <title>Involvement of two latex-clearing proteins during rubber degradation and insights into the subsequent degradation pathway revealed by the genome sequence of Gordonia polyisoprenivorans strain VH2.</title>
        <authorList>
            <person name="Hiessl S."/>
            <person name="Schuldes J."/>
            <person name="Thurmer A."/>
            <person name="Halbsguth T."/>
            <person name="Broker D."/>
            <person name="Angelov A."/>
            <person name="Liebl W."/>
            <person name="Daniel R."/>
            <person name="Steinbuchel A."/>
        </authorList>
    </citation>
    <scope>NUCLEOTIDE SEQUENCE [LARGE SCALE GENOMIC DNA]</scope>
    <source>
        <strain evidence="2">DSM 44266 / VH2</strain>
    </source>
</reference>
<dbReference type="STRING" id="1112204.GPOL_c12700"/>
<dbReference type="HOGENOM" id="CLU_2395567_0_0_11"/>
<protein>
    <recommendedName>
        <fullName evidence="3">Holin</fullName>
    </recommendedName>
</protein>